<keyword evidence="3" id="KW-1185">Reference proteome</keyword>
<keyword evidence="1" id="KW-0472">Membrane</keyword>
<gene>
    <name evidence="2" type="ORF">KRR39_08525</name>
</gene>
<dbReference type="KEGG" id="nps:KRR39_08525"/>
<organism evidence="2 3">
    <name type="scientific">Nocardioides panacis</name>
    <dbReference type="NCBI Taxonomy" id="2849501"/>
    <lineage>
        <taxon>Bacteria</taxon>
        <taxon>Bacillati</taxon>
        <taxon>Actinomycetota</taxon>
        <taxon>Actinomycetes</taxon>
        <taxon>Propionibacteriales</taxon>
        <taxon>Nocardioidaceae</taxon>
        <taxon>Nocardioides</taxon>
    </lineage>
</organism>
<evidence type="ECO:0000313" key="2">
    <source>
        <dbReference type="EMBL" id="QWZ09765.1"/>
    </source>
</evidence>
<proteinExistence type="predicted"/>
<evidence type="ECO:0000313" key="3">
    <source>
        <dbReference type="Proteomes" id="UP000683575"/>
    </source>
</evidence>
<name>A0A975T2E9_9ACTN</name>
<dbReference type="RefSeq" id="WP_216941611.1">
    <property type="nucleotide sequence ID" value="NZ_CP077062.1"/>
</dbReference>
<dbReference type="EMBL" id="CP077062">
    <property type="protein sequence ID" value="QWZ09765.1"/>
    <property type="molecule type" value="Genomic_DNA"/>
</dbReference>
<sequence length="116" mass="12394">MPGGEQIGREDAEALLEVRRELGPSYDEALVDSFAERIERAVAERVEDQLARRREVTRAAAGSGGRQLALGIVSMVAAIPISIVLGVTGNYAAMLVAWVGIVLVNMAHALQGRPRS</sequence>
<keyword evidence="1" id="KW-1133">Transmembrane helix</keyword>
<reference evidence="2" key="1">
    <citation type="submission" date="2021-06" db="EMBL/GenBank/DDBJ databases">
        <title>Complete genome sequence of Nocardioides sp. G188.</title>
        <authorList>
            <person name="Im W.-T."/>
        </authorList>
    </citation>
    <scope>NUCLEOTIDE SEQUENCE</scope>
    <source>
        <strain evidence="2">G188</strain>
    </source>
</reference>
<feature type="transmembrane region" description="Helical" evidence="1">
    <location>
        <begin position="91"/>
        <end position="110"/>
    </location>
</feature>
<accession>A0A975T2E9</accession>
<evidence type="ECO:0000256" key="1">
    <source>
        <dbReference type="SAM" id="Phobius"/>
    </source>
</evidence>
<keyword evidence="1" id="KW-0812">Transmembrane</keyword>
<dbReference type="Proteomes" id="UP000683575">
    <property type="component" value="Chromosome"/>
</dbReference>
<protein>
    <recommendedName>
        <fullName evidence="4">Integral membrane protein</fullName>
    </recommendedName>
</protein>
<feature type="transmembrane region" description="Helical" evidence="1">
    <location>
        <begin position="68"/>
        <end position="85"/>
    </location>
</feature>
<evidence type="ECO:0008006" key="4">
    <source>
        <dbReference type="Google" id="ProtNLM"/>
    </source>
</evidence>
<dbReference type="AlphaFoldDB" id="A0A975T2E9"/>